<name>A0A2I0ANE1_9ASPA</name>
<feature type="compositionally biased region" description="Polar residues" evidence="7">
    <location>
        <begin position="35"/>
        <end position="46"/>
    </location>
</feature>
<comment type="catalytic activity">
    <reaction evidence="3">
        <text>(10bS,4aR)-noroxomaritidine + NADPH + H(+) = (10bS,4aR)-oxomaritidine + NADP(+)</text>
        <dbReference type="Rhea" id="RHEA:63200"/>
        <dbReference type="ChEBI" id="CHEBI:15378"/>
        <dbReference type="ChEBI" id="CHEBI:57783"/>
        <dbReference type="ChEBI" id="CHEBI:58349"/>
        <dbReference type="ChEBI" id="CHEBI:133996"/>
        <dbReference type="ChEBI" id="CHEBI:146209"/>
    </reaction>
    <physiologicalReaction direction="left-to-right" evidence="3">
        <dbReference type="Rhea" id="RHEA:63201"/>
    </physiologicalReaction>
</comment>
<comment type="catalytic activity">
    <reaction evidence="4">
        <text>(10bR,4aS)-noroxomaritidine + NADPH + H(+) = (10bR,4aS)-oxomaritidine + NADP(+)</text>
        <dbReference type="Rhea" id="RHEA:63196"/>
        <dbReference type="ChEBI" id="CHEBI:15378"/>
        <dbReference type="ChEBI" id="CHEBI:57783"/>
        <dbReference type="ChEBI" id="CHEBI:58349"/>
        <dbReference type="ChEBI" id="CHEBI:133995"/>
        <dbReference type="ChEBI" id="CHEBI:146208"/>
    </reaction>
    <physiologicalReaction direction="left-to-right" evidence="4">
        <dbReference type="Rhea" id="RHEA:63197"/>
    </physiologicalReaction>
</comment>
<keyword evidence="1 8" id="KW-0560">Oxidoreductase</keyword>
<dbReference type="FunFam" id="3.40.50.720:FF:000084">
    <property type="entry name" value="Short-chain dehydrogenase reductase"/>
    <property type="match status" value="1"/>
</dbReference>
<evidence type="ECO:0000256" key="4">
    <source>
        <dbReference type="ARBA" id="ARBA00052456"/>
    </source>
</evidence>
<evidence type="ECO:0000256" key="5">
    <source>
        <dbReference type="ARBA" id="ARBA00055943"/>
    </source>
</evidence>
<evidence type="ECO:0000256" key="7">
    <source>
        <dbReference type="SAM" id="MobiDB-lite"/>
    </source>
</evidence>
<proteinExistence type="inferred from homology"/>
<evidence type="ECO:0000256" key="1">
    <source>
        <dbReference type="ARBA" id="ARBA00023002"/>
    </source>
</evidence>
<gene>
    <name evidence="8" type="ORF">AXF42_Ash002280</name>
</gene>
<dbReference type="InterPro" id="IPR002347">
    <property type="entry name" value="SDR_fam"/>
</dbReference>
<organism evidence="8 9">
    <name type="scientific">Apostasia shenzhenica</name>
    <dbReference type="NCBI Taxonomy" id="1088818"/>
    <lineage>
        <taxon>Eukaryota</taxon>
        <taxon>Viridiplantae</taxon>
        <taxon>Streptophyta</taxon>
        <taxon>Embryophyta</taxon>
        <taxon>Tracheophyta</taxon>
        <taxon>Spermatophyta</taxon>
        <taxon>Magnoliopsida</taxon>
        <taxon>Liliopsida</taxon>
        <taxon>Asparagales</taxon>
        <taxon>Orchidaceae</taxon>
        <taxon>Apostasioideae</taxon>
        <taxon>Apostasia</taxon>
    </lineage>
</organism>
<dbReference type="EMBL" id="KZ451969">
    <property type="protein sequence ID" value="PKA56976.1"/>
    <property type="molecule type" value="Genomic_DNA"/>
</dbReference>
<dbReference type="Gene3D" id="3.40.50.720">
    <property type="entry name" value="NAD(P)-binding Rossmann-like Domain"/>
    <property type="match status" value="1"/>
</dbReference>
<keyword evidence="9" id="KW-1185">Reference proteome</keyword>
<protein>
    <recommendedName>
        <fullName evidence="6">Noroxomaritidine/norcraugsodine reductase</fullName>
    </recommendedName>
</protein>
<dbReference type="PRINTS" id="PR00081">
    <property type="entry name" value="GDHRDH"/>
</dbReference>
<dbReference type="PANTHER" id="PTHR48107:SF8">
    <property type="entry name" value="OS06G0185100 PROTEIN"/>
    <property type="match status" value="1"/>
</dbReference>
<dbReference type="PRINTS" id="PR00080">
    <property type="entry name" value="SDRFAMILY"/>
</dbReference>
<dbReference type="PANTHER" id="PTHR48107">
    <property type="entry name" value="NADPH-DEPENDENT ALDEHYDE REDUCTASE-LIKE PROTEIN, CHLOROPLASTIC-RELATED"/>
    <property type="match status" value="1"/>
</dbReference>
<evidence type="ECO:0000256" key="6">
    <source>
        <dbReference type="ARBA" id="ARBA00069361"/>
    </source>
</evidence>
<evidence type="ECO:0000256" key="3">
    <source>
        <dbReference type="ARBA" id="ARBA00050958"/>
    </source>
</evidence>
<dbReference type="AlphaFoldDB" id="A0A2I0ANE1"/>
<dbReference type="SUPFAM" id="SSF51735">
    <property type="entry name" value="NAD(P)-binding Rossmann-fold domains"/>
    <property type="match status" value="1"/>
</dbReference>
<comment type="function">
    <text evidence="5">In the Amaryllidaceae alkaloids biosynthesic pathway, catalyzes the conversion of noroxomaritidine to oxomaritidine, a precursor of haemanthamine- and crinamine-type alkaloids, promising anticancer agents. Can also, to some extent, catalyze the condensation of 3,4-dihydroxybenzaldehyde (3,4-DHBA) and tyramine to produce norbelladine, and of isovanillin and tyramine to produce 4'-O-methylnorbelladine.</text>
</comment>
<accession>A0A2I0ANE1</accession>
<evidence type="ECO:0000313" key="8">
    <source>
        <dbReference type="EMBL" id="PKA56976.1"/>
    </source>
</evidence>
<evidence type="ECO:0000313" key="9">
    <source>
        <dbReference type="Proteomes" id="UP000236161"/>
    </source>
</evidence>
<dbReference type="PROSITE" id="PS00061">
    <property type="entry name" value="ADH_SHORT"/>
    <property type="match status" value="1"/>
</dbReference>
<dbReference type="GO" id="GO:0016614">
    <property type="term" value="F:oxidoreductase activity, acting on CH-OH group of donors"/>
    <property type="evidence" value="ECO:0007669"/>
    <property type="project" value="UniProtKB-ARBA"/>
</dbReference>
<dbReference type="Pfam" id="PF13561">
    <property type="entry name" value="adh_short_C2"/>
    <property type="match status" value="1"/>
</dbReference>
<dbReference type="OrthoDB" id="1669814at2759"/>
<comment type="similarity">
    <text evidence="2">Belongs to the short-chain dehydrogenases/reductases (SDR) family. SDR65C subfamily.</text>
</comment>
<feature type="compositionally biased region" description="Polar residues" evidence="7">
    <location>
        <begin position="1"/>
        <end position="11"/>
    </location>
</feature>
<dbReference type="Proteomes" id="UP000236161">
    <property type="component" value="Unassembled WGS sequence"/>
</dbReference>
<feature type="region of interest" description="Disordered" evidence="7">
    <location>
        <begin position="1"/>
        <end position="46"/>
    </location>
</feature>
<dbReference type="InterPro" id="IPR020904">
    <property type="entry name" value="Sc_DH/Rdtase_CS"/>
</dbReference>
<evidence type="ECO:0000256" key="2">
    <source>
        <dbReference type="ARBA" id="ARBA00025714"/>
    </source>
</evidence>
<dbReference type="InterPro" id="IPR036291">
    <property type="entry name" value="NAD(P)-bd_dom_sf"/>
</dbReference>
<reference evidence="8 9" key="1">
    <citation type="journal article" date="2017" name="Nature">
        <title>The Apostasia genome and the evolution of orchids.</title>
        <authorList>
            <person name="Zhang G.Q."/>
            <person name="Liu K.W."/>
            <person name="Li Z."/>
            <person name="Lohaus R."/>
            <person name="Hsiao Y.Y."/>
            <person name="Niu S.C."/>
            <person name="Wang J.Y."/>
            <person name="Lin Y.C."/>
            <person name="Xu Q."/>
            <person name="Chen L.J."/>
            <person name="Yoshida K."/>
            <person name="Fujiwara S."/>
            <person name="Wang Z.W."/>
            <person name="Zhang Y.Q."/>
            <person name="Mitsuda N."/>
            <person name="Wang M."/>
            <person name="Liu G.H."/>
            <person name="Pecoraro L."/>
            <person name="Huang H.X."/>
            <person name="Xiao X.J."/>
            <person name="Lin M."/>
            <person name="Wu X.Y."/>
            <person name="Wu W.L."/>
            <person name="Chen Y.Y."/>
            <person name="Chang S.B."/>
            <person name="Sakamoto S."/>
            <person name="Ohme-Takagi M."/>
            <person name="Yagi M."/>
            <person name="Zeng S.J."/>
            <person name="Shen C.Y."/>
            <person name="Yeh C.M."/>
            <person name="Luo Y.B."/>
            <person name="Tsai W.C."/>
            <person name="Van de Peer Y."/>
            <person name="Liu Z.J."/>
        </authorList>
    </citation>
    <scope>NUCLEOTIDE SEQUENCE [LARGE SCALE GENOMIC DNA]</scope>
    <source>
        <strain evidence="9">cv. Shenzhen</strain>
        <tissue evidence="8">Stem</tissue>
    </source>
</reference>
<dbReference type="STRING" id="1088818.A0A2I0ANE1"/>
<sequence length="304" mass="31403">MATPADTTNQVPPAHTPKPAEANGKAHSPHVEPNNAGQTINGPQKLSSPLSLKDRAAIVTGGSGGIGTEICTHLATLGAKLVVAYLGDPAPAIAVVSAINFLTAALPGTRAVAVEADISDEAQVKALFDKAEEAFGQRIHILVAAAGVQDPSYPVVAEATLEQWEKTFAVNARGTFLCCREAARRLVRGGGGRIITMSSSTVGTVRQGCAVYSATKAAVEMMTRVLSKEMKGARITANAVAPGPIRTALFFAGKTEEKVRAAEAENPMGRIGEPADVAPVVGFLASDAGEWVNGQVIRVNGGYI</sequence>